<protein>
    <submittedName>
        <fullName evidence="2">Uncharacterized protein</fullName>
    </submittedName>
</protein>
<evidence type="ECO:0000313" key="2">
    <source>
        <dbReference type="EMBL" id="MPD00129.1"/>
    </source>
</evidence>
<keyword evidence="3" id="KW-1185">Reference proteome</keyword>
<accession>A0A5B7K4K1</accession>
<evidence type="ECO:0000313" key="3">
    <source>
        <dbReference type="Proteomes" id="UP000324222"/>
    </source>
</evidence>
<reference evidence="2 3" key="1">
    <citation type="submission" date="2019-05" db="EMBL/GenBank/DDBJ databases">
        <title>Another draft genome of Portunus trituberculatus and its Hox gene families provides insights of decapod evolution.</title>
        <authorList>
            <person name="Jeong J.-H."/>
            <person name="Song I."/>
            <person name="Kim S."/>
            <person name="Choi T."/>
            <person name="Kim D."/>
            <person name="Ryu S."/>
            <person name="Kim W."/>
        </authorList>
    </citation>
    <scope>NUCLEOTIDE SEQUENCE [LARGE SCALE GENOMIC DNA]</scope>
    <source>
        <tissue evidence="2">Muscle</tissue>
    </source>
</reference>
<organism evidence="2 3">
    <name type="scientific">Portunus trituberculatus</name>
    <name type="common">Swimming crab</name>
    <name type="synonym">Neptunus trituberculatus</name>
    <dbReference type="NCBI Taxonomy" id="210409"/>
    <lineage>
        <taxon>Eukaryota</taxon>
        <taxon>Metazoa</taxon>
        <taxon>Ecdysozoa</taxon>
        <taxon>Arthropoda</taxon>
        <taxon>Crustacea</taxon>
        <taxon>Multicrustacea</taxon>
        <taxon>Malacostraca</taxon>
        <taxon>Eumalacostraca</taxon>
        <taxon>Eucarida</taxon>
        <taxon>Decapoda</taxon>
        <taxon>Pleocyemata</taxon>
        <taxon>Brachyura</taxon>
        <taxon>Eubrachyura</taxon>
        <taxon>Portunoidea</taxon>
        <taxon>Portunidae</taxon>
        <taxon>Portuninae</taxon>
        <taxon>Portunus</taxon>
    </lineage>
</organism>
<name>A0A5B7K4K1_PORTR</name>
<proteinExistence type="predicted"/>
<feature type="region of interest" description="Disordered" evidence="1">
    <location>
        <begin position="1"/>
        <end position="25"/>
    </location>
</feature>
<feature type="compositionally biased region" description="Pro residues" evidence="1">
    <location>
        <begin position="8"/>
        <end position="19"/>
    </location>
</feature>
<comment type="caution">
    <text evidence="2">The sequence shown here is derived from an EMBL/GenBank/DDBJ whole genome shotgun (WGS) entry which is preliminary data.</text>
</comment>
<dbReference type="EMBL" id="VSRR010121486">
    <property type="protein sequence ID" value="MPD00129.1"/>
    <property type="molecule type" value="Genomic_DNA"/>
</dbReference>
<sequence>MYGGFSVTPPPPPPPPPYHRPTKTIDPPRCVSLITHCPWRELREGREGVECGMWYGCVVMRVVVVEGWWLRWWWWWWWWW</sequence>
<dbReference type="AlphaFoldDB" id="A0A5B7K4K1"/>
<gene>
    <name evidence="2" type="ORF">E2C01_095581</name>
</gene>
<evidence type="ECO:0000256" key="1">
    <source>
        <dbReference type="SAM" id="MobiDB-lite"/>
    </source>
</evidence>
<dbReference type="Proteomes" id="UP000324222">
    <property type="component" value="Unassembled WGS sequence"/>
</dbReference>